<accession>K9VCE5</accession>
<feature type="transmembrane region" description="Helical" evidence="1">
    <location>
        <begin position="98"/>
        <end position="120"/>
    </location>
</feature>
<dbReference type="HOGENOM" id="CLU_082370_0_0_3"/>
<dbReference type="EMBL" id="CP003614">
    <property type="protein sequence ID" value="AFZ04930.1"/>
    <property type="molecule type" value="Genomic_DNA"/>
</dbReference>
<evidence type="ECO:0000313" key="4">
    <source>
        <dbReference type="Proteomes" id="UP000010478"/>
    </source>
</evidence>
<keyword evidence="1" id="KW-1133">Transmembrane helix</keyword>
<dbReference type="PATRIC" id="fig|179408.3.peg.386"/>
<dbReference type="InterPro" id="IPR003675">
    <property type="entry name" value="Rce1/LyrA-like_dom"/>
</dbReference>
<evidence type="ECO:0000259" key="2">
    <source>
        <dbReference type="Pfam" id="PF02517"/>
    </source>
</evidence>
<dbReference type="GO" id="GO:0080120">
    <property type="term" value="P:CAAX-box protein maturation"/>
    <property type="evidence" value="ECO:0007669"/>
    <property type="project" value="UniProtKB-ARBA"/>
</dbReference>
<evidence type="ECO:0000256" key="1">
    <source>
        <dbReference type="SAM" id="Phobius"/>
    </source>
</evidence>
<sequence length="256" mass="27946" precursor="true">MSANTAKNHYFRLALFWAFLGSLGSLAVFPYALSLNPAVSQLPAPLPVLAIASALQTGIFLILFCWIGLRLGNSIGLDTPIARALVYRQPVPTLSKSAIKMALIVGGVGGIVLIGLSLAFQPWMPPMASTTALKIDLWKRILASFYGGITEELLLRLFGMTLIAWLLWKIFERDKPQPSTWIFWLAIVAAAILFGVGHLPAAANVWGLTPIVILRTITLNALLGIPFGFLYWRWGLEYAMLSHFFADLVLHGIGGS</sequence>
<dbReference type="Pfam" id="PF02517">
    <property type="entry name" value="Rce1-like"/>
    <property type="match status" value="1"/>
</dbReference>
<protein>
    <submittedName>
        <fullName evidence="3">Abortive infection protein</fullName>
    </submittedName>
</protein>
<dbReference type="KEGG" id="oni:Osc7112_0309"/>
<keyword evidence="1" id="KW-0472">Membrane</keyword>
<evidence type="ECO:0000313" key="3">
    <source>
        <dbReference type="EMBL" id="AFZ04930.1"/>
    </source>
</evidence>
<organism evidence="3 4">
    <name type="scientific">Phormidium nigroviride PCC 7112</name>
    <dbReference type="NCBI Taxonomy" id="179408"/>
    <lineage>
        <taxon>Bacteria</taxon>
        <taxon>Bacillati</taxon>
        <taxon>Cyanobacteriota</taxon>
        <taxon>Cyanophyceae</taxon>
        <taxon>Oscillatoriophycideae</taxon>
        <taxon>Oscillatoriales</taxon>
        <taxon>Oscillatoriaceae</taxon>
        <taxon>Phormidium</taxon>
    </lineage>
</organism>
<keyword evidence="1" id="KW-0812">Transmembrane</keyword>
<dbReference type="GO" id="GO:0004175">
    <property type="term" value="F:endopeptidase activity"/>
    <property type="evidence" value="ECO:0007669"/>
    <property type="project" value="UniProtKB-ARBA"/>
</dbReference>
<reference evidence="3 4" key="1">
    <citation type="submission" date="2012-05" db="EMBL/GenBank/DDBJ databases">
        <title>Finished chromosome of genome of Oscillatoria sp. PCC 7112.</title>
        <authorList>
            <consortium name="US DOE Joint Genome Institute"/>
            <person name="Gugger M."/>
            <person name="Coursin T."/>
            <person name="Rippka R."/>
            <person name="Tandeau De Marsac N."/>
            <person name="Huntemann M."/>
            <person name="Wei C.-L."/>
            <person name="Han J."/>
            <person name="Detter J.C."/>
            <person name="Han C."/>
            <person name="Tapia R."/>
            <person name="Davenport K."/>
            <person name="Daligault H."/>
            <person name="Erkkila T."/>
            <person name="Gu W."/>
            <person name="Munk A.C.C."/>
            <person name="Teshima H."/>
            <person name="Xu Y."/>
            <person name="Chain P."/>
            <person name="Chen A."/>
            <person name="Krypides N."/>
            <person name="Mavromatis K."/>
            <person name="Markowitz V."/>
            <person name="Szeto E."/>
            <person name="Ivanova N."/>
            <person name="Mikhailova N."/>
            <person name="Ovchinnikova G."/>
            <person name="Pagani I."/>
            <person name="Pati A."/>
            <person name="Goodwin L."/>
            <person name="Peters L."/>
            <person name="Pitluck S."/>
            <person name="Woyke T."/>
            <person name="Kerfeld C."/>
        </authorList>
    </citation>
    <scope>NUCLEOTIDE SEQUENCE [LARGE SCALE GENOMIC DNA]</scope>
    <source>
        <strain evidence="3 4">PCC 7112</strain>
    </source>
</reference>
<feature type="transmembrane region" description="Helical" evidence="1">
    <location>
        <begin position="212"/>
        <end position="232"/>
    </location>
</feature>
<dbReference type="Proteomes" id="UP000010478">
    <property type="component" value="Chromosome"/>
</dbReference>
<feature type="transmembrane region" description="Helical" evidence="1">
    <location>
        <begin position="153"/>
        <end position="171"/>
    </location>
</feature>
<proteinExistence type="predicted"/>
<feature type="transmembrane region" description="Helical" evidence="1">
    <location>
        <begin position="12"/>
        <end position="33"/>
    </location>
</feature>
<dbReference type="eggNOG" id="ENOG502ZAAA">
    <property type="taxonomic scope" value="Bacteria"/>
</dbReference>
<name>K9VCE5_9CYAN</name>
<dbReference type="AlphaFoldDB" id="K9VCE5"/>
<dbReference type="RefSeq" id="WP_015174265.1">
    <property type="nucleotide sequence ID" value="NC_019729.1"/>
</dbReference>
<feature type="domain" description="CAAX prenyl protease 2/Lysostaphin resistance protein A-like" evidence="2">
    <location>
        <begin position="137"/>
        <end position="249"/>
    </location>
</feature>
<feature type="transmembrane region" description="Helical" evidence="1">
    <location>
        <begin position="183"/>
        <end position="206"/>
    </location>
</feature>
<dbReference type="STRING" id="179408.Osc7112_0309"/>
<keyword evidence="4" id="KW-1185">Reference proteome</keyword>
<dbReference type="OrthoDB" id="378663at2"/>
<gene>
    <name evidence="3" type="ORF">Osc7112_0309</name>
</gene>
<feature type="transmembrane region" description="Helical" evidence="1">
    <location>
        <begin position="45"/>
        <end position="69"/>
    </location>
</feature>